<feature type="transmembrane region" description="Helical" evidence="6">
    <location>
        <begin position="42"/>
        <end position="66"/>
    </location>
</feature>
<evidence type="ECO:0000256" key="3">
    <source>
        <dbReference type="ARBA" id="ARBA00022692"/>
    </source>
</evidence>
<name>A0ABU5ZN02_9BACL</name>
<protein>
    <recommendedName>
        <fullName evidence="6">TVP38/TMEM64 family membrane protein</fullName>
    </recommendedName>
</protein>
<sequence length="184" mass="20883">MGSFGTLSVFFGMLAVFGQTFFPYLPFVVVAGANVLMFGMFWGFVINYSMSILGAFASFLFARYLARDWVDSRLQKYPQISLFKRNIEKNGFIYILIGRLIPVLPSTFVNWGSGLSRLSWGPFLGATMIGKLPVVFLESLIGHDLLHFKEHKERLLLLILIFLLLVGAGSWMKKKTVRNQNQNQ</sequence>
<feature type="transmembrane region" description="Helical" evidence="6">
    <location>
        <begin position="91"/>
        <end position="111"/>
    </location>
</feature>
<keyword evidence="9" id="KW-1185">Reference proteome</keyword>
<accession>A0ABU5ZN02</accession>
<evidence type="ECO:0000256" key="6">
    <source>
        <dbReference type="RuleBase" id="RU366058"/>
    </source>
</evidence>
<dbReference type="RefSeq" id="WP_371755996.1">
    <property type="nucleotide sequence ID" value="NZ_JAYJLD010000055.1"/>
</dbReference>
<dbReference type="InterPro" id="IPR015414">
    <property type="entry name" value="TMEM64"/>
</dbReference>
<keyword evidence="2 6" id="KW-1003">Cell membrane</keyword>
<keyword evidence="3 6" id="KW-0812">Transmembrane</keyword>
<comment type="caution">
    <text evidence="8">The sequence shown here is derived from an EMBL/GenBank/DDBJ whole genome shotgun (WGS) entry which is preliminary data.</text>
</comment>
<comment type="similarity">
    <text evidence="6">Belongs to the TVP38/TMEM64 family.</text>
</comment>
<proteinExistence type="inferred from homology"/>
<keyword evidence="4 6" id="KW-1133">Transmembrane helix</keyword>
<feature type="domain" description="VTT" evidence="7">
    <location>
        <begin position="25"/>
        <end position="143"/>
    </location>
</feature>
<dbReference type="Proteomes" id="UP001310386">
    <property type="component" value="Unassembled WGS sequence"/>
</dbReference>
<evidence type="ECO:0000313" key="9">
    <source>
        <dbReference type="Proteomes" id="UP001310386"/>
    </source>
</evidence>
<organism evidence="8 9">
    <name type="scientific">Ferviditalea candida</name>
    <dbReference type="NCBI Taxonomy" id="3108399"/>
    <lineage>
        <taxon>Bacteria</taxon>
        <taxon>Bacillati</taxon>
        <taxon>Bacillota</taxon>
        <taxon>Bacilli</taxon>
        <taxon>Bacillales</taxon>
        <taxon>Paenibacillaceae</taxon>
        <taxon>Ferviditalea</taxon>
    </lineage>
</organism>
<evidence type="ECO:0000259" key="7">
    <source>
        <dbReference type="Pfam" id="PF09335"/>
    </source>
</evidence>
<dbReference type="EMBL" id="JAYJLD010000055">
    <property type="protein sequence ID" value="MEB3103868.1"/>
    <property type="molecule type" value="Genomic_DNA"/>
</dbReference>
<gene>
    <name evidence="8" type="ORF">VF724_19820</name>
</gene>
<keyword evidence="5 6" id="KW-0472">Membrane</keyword>
<reference evidence="8" key="1">
    <citation type="submission" date="2023-12" db="EMBL/GenBank/DDBJ databases">
        <title>Fervidustalea candida gen. nov., sp. nov., a novel member of the family Paenibacillaceae isolated from a geothermal area.</title>
        <authorList>
            <person name="Li W.-J."/>
            <person name="Jiao J.-Y."/>
            <person name="Chen Y."/>
        </authorList>
    </citation>
    <scope>NUCLEOTIDE SEQUENCE</scope>
    <source>
        <strain evidence="8">SYSU GA230002</strain>
    </source>
</reference>
<dbReference type="InterPro" id="IPR032816">
    <property type="entry name" value="VTT_dom"/>
</dbReference>
<feature type="transmembrane region" description="Helical" evidence="6">
    <location>
        <begin position="155"/>
        <end position="172"/>
    </location>
</feature>
<comment type="subcellular location">
    <subcellularLocation>
        <location evidence="1 6">Cell membrane</location>
        <topology evidence="1 6">Multi-pass membrane protein</topology>
    </subcellularLocation>
</comment>
<dbReference type="PANTHER" id="PTHR12677:SF59">
    <property type="entry name" value="GOLGI APPARATUS MEMBRANE PROTEIN TVP38-RELATED"/>
    <property type="match status" value="1"/>
</dbReference>
<evidence type="ECO:0000256" key="4">
    <source>
        <dbReference type="ARBA" id="ARBA00022989"/>
    </source>
</evidence>
<dbReference type="Pfam" id="PF09335">
    <property type="entry name" value="VTT_dom"/>
    <property type="match status" value="1"/>
</dbReference>
<evidence type="ECO:0000313" key="8">
    <source>
        <dbReference type="EMBL" id="MEB3103868.1"/>
    </source>
</evidence>
<comment type="caution">
    <text evidence="6">Lacks conserved residue(s) required for the propagation of feature annotation.</text>
</comment>
<evidence type="ECO:0000256" key="1">
    <source>
        <dbReference type="ARBA" id="ARBA00004651"/>
    </source>
</evidence>
<evidence type="ECO:0000256" key="2">
    <source>
        <dbReference type="ARBA" id="ARBA00022475"/>
    </source>
</evidence>
<evidence type="ECO:0000256" key="5">
    <source>
        <dbReference type="ARBA" id="ARBA00023136"/>
    </source>
</evidence>
<dbReference type="PANTHER" id="PTHR12677">
    <property type="entry name" value="GOLGI APPARATUS MEMBRANE PROTEIN TVP38-RELATED"/>
    <property type="match status" value="1"/>
</dbReference>